<dbReference type="InterPro" id="IPR039505">
    <property type="entry name" value="DRC1/2_N"/>
</dbReference>
<feature type="coiled-coil region" evidence="3">
    <location>
        <begin position="361"/>
        <end position="388"/>
    </location>
</feature>
<sequence length="929" mass="109677">MKKESQAKFVLKNNCSVGLLLNQDKTESRNKQHERTDIQKRADIKNKLNENQMNEKELDKMDTPIPVMRQIENSEQELISYTEEGSQLVTNVQLANDNRENNRRYTDKIERDLRLKAVEHEAEIANAKFTEISCQWPIILKKNDALNIHEHIELQRKRGHDLIEQKNKMIELLKSDLAESDSRFLQEQAAQSEDIRILQQRIENQVKFIRKQYKNHIQYIKSTMDQEREQRIDKSNENWAALYNETMSIESTSLDDRLAMIEKKENNIMKQYEMNEEIIRNLKSNVNTELHDIQREFELIKMKCIENVEKLNYNYQVLKRREEENAYAKAAQRRKINKLQDILSTKRKIFRETKTVFNAKVPLLQDEINKLNQDVERHEKKAQRFAEIQEKTYKELWDFSQEQIASHLERIFEIDRIIHETQLGVGWQRPQKLKYLDISDLPSYRRKPSVAPGAESNLCVDLRVQNQRNAMDLQYTETRERALLQLVFDMTMKNVSSFILDNELIEIIIKTHGEKSLTLFYNTMAACGLNTTDSWKCLLSYVQSMVTCADCRGPVMWHKPDFDHRAKADREWKTELIDDILTFGENHTKRVERILSTTAKVLEKTDSNNYITFLKQKPTPLLQDVDNVLDARDYQSFEHANTDSDNNSTITFSLSLTDFEQLCSENDSNPAIKSQQSLSQVELEHFQMESEERHDFIDAASMKINEENLAADIRSCDDPSHPITINDMDYLRVIKKSIDISKSKSFDQRNKTDSEYYLTKMLNLEDIRDYWNQFLYAFPEDRLKVWDIFDKAIKKYYETLHRFNVLYFWILSAARSVLVSTNPVPDIAPVKKRRVRFKKIKEVEKLETENMELKNILKQFMDAEQDDARLQTICTPKIKKQQRNPIKRNSKPVIFTDISTNICGTSMRILKLDRPEKKKINRPFTAPTK</sequence>
<dbReference type="InterPro" id="IPR039750">
    <property type="entry name" value="DRC1/DRC2"/>
</dbReference>
<gene>
    <name evidence="6" type="ORF">CINCED_3A007511</name>
</gene>
<evidence type="ECO:0000259" key="5">
    <source>
        <dbReference type="Pfam" id="PF14775"/>
    </source>
</evidence>
<evidence type="ECO:0000256" key="1">
    <source>
        <dbReference type="ARBA" id="ARBA00009688"/>
    </source>
</evidence>
<accession>A0A5E4MXG4</accession>
<protein>
    <submittedName>
        <fullName evidence="6">Dynein regulatory complex protein 1, C-terminal</fullName>
    </submittedName>
</protein>
<organism evidence="6 7">
    <name type="scientific">Cinara cedri</name>
    <dbReference type="NCBI Taxonomy" id="506608"/>
    <lineage>
        <taxon>Eukaryota</taxon>
        <taxon>Metazoa</taxon>
        <taxon>Ecdysozoa</taxon>
        <taxon>Arthropoda</taxon>
        <taxon>Hexapoda</taxon>
        <taxon>Insecta</taxon>
        <taxon>Pterygota</taxon>
        <taxon>Neoptera</taxon>
        <taxon>Paraneoptera</taxon>
        <taxon>Hemiptera</taxon>
        <taxon>Sternorrhyncha</taxon>
        <taxon>Aphidomorpha</taxon>
        <taxon>Aphidoidea</taxon>
        <taxon>Aphididae</taxon>
        <taxon>Lachninae</taxon>
        <taxon>Cinara</taxon>
    </lineage>
</organism>
<dbReference type="EMBL" id="CABPRJ010001440">
    <property type="protein sequence ID" value="VVC37015.1"/>
    <property type="molecule type" value="Genomic_DNA"/>
</dbReference>
<evidence type="ECO:0000313" key="7">
    <source>
        <dbReference type="Proteomes" id="UP000325440"/>
    </source>
</evidence>
<keyword evidence="2 3" id="KW-0175">Coiled coil</keyword>
<dbReference type="GO" id="GO:0003352">
    <property type="term" value="P:regulation of cilium movement"/>
    <property type="evidence" value="ECO:0007669"/>
    <property type="project" value="TreeGrafter"/>
</dbReference>
<dbReference type="OrthoDB" id="10260459at2759"/>
<keyword evidence="7" id="KW-1185">Reference proteome</keyword>
<proteinExistence type="inferred from homology"/>
<dbReference type="PANTHER" id="PTHR21625">
    <property type="entry name" value="NYD-SP28 PROTEIN"/>
    <property type="match status" value="1"/>
</dbReference>
<feature type="domain" description="Dynein regulatory complex protein 1 C-terminal" evidence="5">
    <location>
        <begin position="769"/>
        <end position="801"/>
    </location>
</feature>
<dbReference type="PANTHER" id="PTHR21625:SF1">
    <property type="entry name" value="DYNEIN REGULATORY COMPLEX PROTEIN 1"/>
    <property type="match status" value="1"/>
</dbReference>
<evidence type="ECO:0000256" key="3">
    <source>
        <dbReference type="SAM" id="Coils"/>
    </source>
</evidence>
<dbReference type="Pfam" id="PF14775">
    <property type="entry name" value="NYD-SP28_assoc"/>
    <property type="match status" value="1"/>
</dbReference>
<name>A0A5E4MXG4_9HEMI</name>
<comment type="similarity">
    <text evidence="1">Belongs to the DRC1 family.</text>
</comment>
<dbReference type="GO" id="GO:0060285">
    <property type="term" value="P:cilium-dependent cell motility"/>
    <property type="evidence" value="ECO:0007669"/>
    <property type="project" value="TreeGrafter"/>
</dbReference>
<dbReference type="Pfam" id="PF14772">
    <property type="entry name" value="NYD-SP28"/>
    <property type="match status" value="1"/>
</dbReference>
<dbReference type="Proteomes" id="UP000325440">
    <property type="component" value="Unassembled WGS sequence"/>
</dbReference>
<dbReference type="AlphaFoldDB" id="A0A5E4MXG4"/>
<feature type="domain" description="Dynein regulatory complex protein 1/2 N-terminal" evidence="4">
    <location>
        <begin position="95"/>
        <end position="195"/>
    </location>
</feature>
<dbReference type="GO" id="GO:0005858">
    <property type="term" value="C:axonemal dynein complex"/>
    <property type="evidence" value="ECO:0007669"/>
    <property type="project" value="InterPro"/>
</dbReference>
<evidence type="ECO:0000313" key="6">
    <source>
        <dbReference type="EMBL" id="VVC37015.1"/>
    </source>
</evidence>
<dbReference type="InterPro" id="IPR029440">
    <property type="entry name" value="DRC1_C"/>
</dbReference>
<reference evidence="6 7" key="1">
    <citation type="submission" date="2019-08" db="EMBL/GenBank/DDBJ databases">
        <authorList>
            <person name="Alioto T."/>
            <person name="Alioto T."/>
            <person name="Gomez Garrido J."/>
        </authorList>
    </citation>
    <scope>NUCLEOTIDE SEQUENCE [LARGE SCALE GENOMIC DNA]</scope>
</reference>
<evidence type="ECO:0000256" key="2">
    <source>
        <dbReference type="ARBA" id="ARBA00023054"/>
    </source>
</evidence>
<evidence type="ECO:0000259" key="4">
    <source>
        <dbReference type="Pfam" id="PF14772"/>
    </source>
</evidence>
<dbReference type="GO" id="GO:0070286">
    <property type="term" value="P:axonemal dynein complex assembly"/>
    <property type="evidence" value="ECO:0007669"/>
    <property type="project" value="InterPro"/>
</dbReference>